<organism evidence="2 3">
    <name type="scientific">Pleuronectes platessa</name>
    <name type="common">European plaice</name>
    <dbReference type="NCBI Taxonomy" id="8262"/>
    <lineage>
        <taxon>Eukaryota</taxon>
        <taxon>Metazoa</taxon>
        <taxon>Chordata</taxon>
        <taxon>Craniata</taxon>
        <taxon>Vertebrata</taxon>
        <taxon>Euteleostomi</taxon>
        <taxon>Actinopterygii</taxon>
        <taxon>Neopterygii</taxon>
        <taxon>Teleostei</taxon>
        <taxon>Neoteleostei</taxon>
        <taxon>Acanthomorphata</taxon>
        <taxon>Carangaria</taxon>
        <taxon>Pleuronectiformes</taxon>
        <taxon>Pleuronectoidei</taxon>
        <taxon>Pleuronectidae</taxon>
        <taxon>Pleuronectes</taxon>
    </lineage>
</organism>
<dbReference type="AlphaFoldDB" id="A0A9N7V7A1"/>
<sequence length="107" mass="11745">MSTADSQRLDRPIRRATSVLGYLLDPVEVMGQRWMMAKLSSLIVNQSHSHSVQQAGADPDWANTPSGPSSSQPACSQFAAAKSSINHTSAGPHLWLHETTHWVPLWQ</sequence>
<feature type="region of interest" description="Disordered" evidence="1">
    <location>
        <begin position="48"/>
        <end position="78"/>
    </location>
</feature>
<gene>
    <name evidence="2" type="ORF">PLEPLA_LOCUS31884</name>
</gene>
<protein>
    <submittedName>
        <fullName evidence="2">Uncharacterized protein</fullName>
    </submittedName>
</protein>
<comment type="caution">
    <text evidence="2">The sequence shown here is derived from an EMBL/GenBank/DDBJ whole genome shotgun (WGS) entry which is preliminary data.</text>
</comment>
<dbReference type="EMBL" id="CADEAL010003312">
    <property type="protein sequence ID" value="CAB1444168.1"/>
    <property type="molecule type" value="Genomic_DNA"/>
</dbReference>
<keyword evidence="3" id="KW-1185">Reference proteome</keyword>
<feature type="compositionally biased region" description="Polar residues" evidence="1">
    <location>
        <begin position="63"/>
        <end position="75"/>
    </location>
</feature>
<evidence type="ECO:0000313" key="2">
    <source>
        <dbReference type="EMBL" id="CAB1444168.1"/>
    </source>
</evidence>
<dbReference type="Proteomes" id="UP001153269">
    <property type="component" value="Unassembled WGS sequence"/>
</dbReference>
<reference evidence="2" key="1">
    <citation type="submission" date="2020-03" db="EMBL/GenBank/DDBJ databases">
        <authorList>
            <person name="Weist P."/>
        </authorList>
    </citation>
    <scope>NUCLEOTIDE SEQUENCE</scope>
</reference>
<accession>A0A9N7V7A1</accession>
<name>A0A9N7V7A1_PLEPL</name>
<evidence type="ECO:0000256" key="1">
    <source>
        <dbReference type="SAM" id="MobiDB-lite"/>
    </source>
</evidence>
<proteinExistence type="predicted"/>
<evidence type="ECO:0000313" key="3">
    <source>
        <dbReference type="Proteomes" id="UP001153269"/>
    </source>
</evidence>